<feature type="compositionally biased region" description="Basic and acidic residues" evidence="1">
    <location>
        <begin position="49"/>
        <end position="61"/>
    </location>
</feature>
<dbReference type="Pfam" id="PF14121">
    <property type="entry name" value="Porin_10"/>
    <property type="match status" value="1"/>
</dbReference>
<protein>
    <submittedName>
        <fullName evidence="2">Putative porin</fullName>
    </submittedName>
</protein>
<feature type="region of interest" description="Disordered" evidence="1">
    <location>
        <begin position="33"/>
        <end position="61"/>
    </location>
</feature>
<organism evidence="2 3">
    <name type="scientific">Mesonia phycicola</name>
    <dbReference type="NCBI Taxonomy" id="579105"/>
    <lineage>
        <taxon>Bacteria</taxon>
        <taxon>Pseudomonadati</taxon>
        <taxon>Bacteroidota</taxon>
        <taxon>Flavobacteriia</taxon>
        <taxon>Flavobacteriales</taxon>
        <taxon>Flavobacteriaceae</taxon>
        <taxon>Mesonia</taxon>
    </lineage>
</organism>
<gene>
    <name evidence="2" type="ORF">SAMN04488096_109153</name>
</gene>
<reference evidence="2 3" key="1">
    <citation type="submission" date="2016-11" db="EMBL/GenBank/DDBJ databases">
        <authorList>
            <person name="Jaros S."/>
            <person name="Januszkiewicz K."/>
            <person name="Wedrychowicz H."/>
        </authorList>
    </citation>
    <scope>NUCLEOTIDE SEQUENCE [LARGE SCALE GENOMIC DNA]</scope>
    <source>
        <strain evidence="2 3">DSM 21425</strain>
    </source>
</reference>
<accession>A0A1M6H6C2</accession>
<dbReference type="Proteomes" id="UP000184225">
    <property type="component" value="Unassembled WGS sequence"/>
</dbReference>
<dbReference type="STRING" id="579105.SAMN04488096_109153"/>
<evidence type="ECO:0000313" key="2">
    <source>
        <dbReference type="EMBL" id="SHJ17778.1"/>
    </source>
</evidence>
<sequence>MPQLNIDMTKHLIIIFFLMISFQSFSQFEVQKGSKSASTSNSNTTLRTNEAKSKSNNGKKEKPPIEDYKIISIENDTTYVDTTLTINKDYKFNYLRKDNFELLPFSNVGQPYTNLAWNFDEIDLLPDIGATTKHYGVYNVEDIYYYNVPTPLTELFFKTTFEQGQNVDAFFTSNISPRLNFSIAYRGLRSLGKYQNILASQGAFRFGVSYQSKNDRYYLRTHFVSQDINNQENGGLTPKANTLYQNKDDEFSDRSLLEVNFEDAENELFLKRFYLDHYYKVVKGNDSTQNNQIRIGHTLNFTDKEFWYKQTDPFLGYGDSYQNSELSDEVEYQRVSNLLYAQYRNNLLGDFTFQVKHSNYNYGYQRKLILDSGVIPNRIKGDVFSVGGRYQKQIGGFKLSGDVMVNLSDEFSGNYLKANASYKLDEENKVDASLVVNSSAPNFNYLLFQSDYENYNWSNNFDNIQKQDLSVNLNSKKIANISASLTQINNFTYFGLKDNPNPEVDEDTGVSSAKLVTPLQYDGNIGYLKLKADKEFCYSSFAFNSTIMYQNVFSGEEVFKVPDFVTRNSLYYEDFWFDKALYLQTGITYNYFTSFYANGYDPVLAESYVQNSTELEGFHRFDFFFNAKVDQARIFFKLENFTTILLGNNHYSAPSQPYRDFSIRFGIVWDFFL</sequence>
<proteinExistence type="predicted"/>
<keyword evidence="3" id="KW-1185">Reference proteome</keyword>
<dbReference type="EMBL" id="FQYY01000009">
    <property type="protein sequence ID" value="SHJ17778.1"/>
    <property type="molecule type" value="Genomic_DNA"/>
</dbReference>
<dbReference type="AlphaFoldDB" id="A0A1M6H6C2"/>
<evidence type="ECO:0000256" key="1">
    <source>
        <dbReference type="SAM" id="MobiDB-lite"/>
    </source>
</evidence>
<name>A0A1M6H6C2_9FLAO</name>
<evidence type="ECO:0000313" key="3">
    <source>
        <dbReference type="Proteomes" id="UP000184225"/>
    </source>
</evidence>
<dbReference type="InterPro" id="IPR025631">
    <property type="entry name" value="Porin_10"/>
</dbReference>
<feature type="compositionally biased region" description="Low complexity" evidence="1">
    <location>
        <begin position="34"/>
        <end position="48"/>
    </location>
</feature>